<organism evidence="1 2">
    <name type="scientific">Sphaerodactylus townsendi</name>
    <dbReference type="NCBI Taxonomy" id="933632"/>
    <lineage>
        <taxon>Eukaryota</taxon>
        <taxon>Metazoa</taxon>
        <taxon>Chordata</taxon>
        <taxon>Craniata</taxon>
        <taxon>Vertebrata</taxon>
        <taxon>Euteleostomi</taxon>
        <taxon>Lepidosauria</taxon>
        <taxon>Squamata</taxon>
        <taxon>Bifurcata</taxon>
        <taxon>Gekkota</taxon>
        <taxon>Sphaerodactylidae</taxon>
        <taxon>Sphaerodactylus</taxon>
    </lineage>
</organism>
<reference evidence="1" key="1">
    <citation type="submission" date="2021-08" db="EMBL/GenBank/DDBJ databases">
        <title>The first chromosome-level gecko genome reveals the dynamic sex chromosomes of Neotropical dwarf geckos (Sphaerodactylidae: Sphaerodactylus).</title>
        <authorList>
            <person name="Pinto B.J."/>
            <person name="Keating S.E."/>
            <person name="Gamble T."/>
        </authorList>
    </citation>
    <scope>NUCLEOTIDE SEQUENCE</scope>
    <source>
        <strain evidence="1">TG3544</strain>
    </source>
</reference>
<dbReference type="EMBL" id="CM037616">
    <property type="protein sequence ID" value="KAH7992183.1"/>
    <property type="molecule type" value="Genomic_DNA"/>
</dbReference>
<accession>A0ACB8EIE2</accession>
<name>A0ACB8EIE2_9SAUR</name>
<evidence type="ECO:0000313" key="1">
    <source>
        <dbReference type="EMBL" id="KAH7992183.1"/>
    </source>
</evidence>
<dbReference type="Proteomes" id="UP000827872">
    <property type="component" value="Linkage Group LG03"/>
</dbReference>
<keyword evidence="2" id="KW-1185">Reference proteome</keyword>
<proteinExistence type="predicted"/>
<evidence type="ECO:0000313" key="2">
    <source>
        <dbReference type="Proteomes" id="UP000827872"/>
    </source>
</evidence>
<sequence length="1190" mass="134012">MSDQPVTASGLPHLAQGMASPSCADSSLGQAAGTDGILSSLIRVGAIATDSKKKWYMFDGPVDAVWIENMNTVLDDNKKLCLSSGEIIKLTEAMTMMFEVQDLAVASPATVSRCGMVYLEPSILGLKPFTECWLKKIPDVVKPFSEQLESLFDKFLEESITYVRRSVKEIIASTDFNLTMSLLKLLDCFFQPFIPIEGMKRMPQEKIDRIDELIEPWFIFALIWSVGATGDANSRVAFSTWLKTTMSAKEMTLLFPDEGLVYDYQLDDAGISNIEEEEDEDVVSEVRWVSWIDSSVEFTMVPDSSFCDIIVPTMNTIQMAYLLEMLLANHKPVLCVGPTGTGKTLTIADKLLKNLPLEFISHFLVFSARTSANQTQDLIDSKLDKRRKGVFGPPLGRYFIFFIDDLNMPALETYGAQPPIELLRQWMDHNGWYDRKQIGTFKKLVDINFVCAMGPPGGGRNAVTPRLTRHFNYLSFTEMEDSSKKKIFSTILGNWMAGCPAVEHLNEALVDATIVVYSTITSQLLPTPAKSHYTFNLRDLSKVFQGMLMAEPGKITDKLPLLRLWYHETCRVFRDRLVNEEDRTWFDDLMKIMMSEWEIDFDEVVPFQPLLYGDFMMPGADVKLYELIEDEDKGDAGEALSSTNLVIELPGPSEATDEQPWPFLEPPPKKVKRKMKHLEKVHSLSHLLKGLMSVIEEYMEEYNQINTTKMKLVLFMDALEHVCRITRILRQALGNALLLGVGGSGRQSLTKLASHIADYECFQIELSKNYGMSEWREDIKKIMLKAGLQSSPITFLFTDTQVYKQHCWRLAAHSKRLEGTVPMRKGREKGGRAALSSSPYRIGTCPSSAWNEQQSDSQLNLIKSESFLEDINNLLNSGDIPNLYALDEQDQIMTTMKPIVQDQGLQPTKANLMAAFTGRVRSNIHTVLCMSPIGEVFRARLRQFPSLVNCCTIDWFDQWPAEALQSVASSFFQDIPDPEATPEVIEGMIQMCVEIHQSVAHKCKDYLAELGRHNYVTPKSYLELLSIFTTLIGKKKQELKVAKTRMKSGLDKLLRTAEDVAKMQEELELARPLLAEAAKDTLVTMEQIEVDTAVAEETRNDVQAEEMKAKVKAQTAQSIADDAQKDLAEALPALDAALASLRNLNKNDVTEVPVTVPLGSSIIFVVWCQQHTRRHVLMGSDVWIYMTSTL</sequence>
<protein>
    <submittedName>
        <fullName evidence="1">Dynein heavy chain 1, axonemal</fullName>
    </submittedName>
</protein>
<gene>
    <name evidence="1" type="primary">DNAH1_2</name>
    <name evidence="1" type="ORF">K3G42_020312</name>
</gene>
<comment type="caution">
    <text evidence="1">The sequence shown here is derived from an EMBL/GenBank/DDBJ whole genome shotgun (WGS) entry which is preliminary data.</text>
</comment>